<dbReference type="GO" id="GO:0003676">
    <property type="term" value="F:nucleic acid binding"/>
    <property type="evidence" value="ECO:0007669"/>
    <property type="project" value="InterPro"/>
</dbReference>
<keyword evidence="3" id="KW-0732">Signal</keyword>
<dbReference type="InterPro" id="IPR013087">
    <property type="entry name" value="Znf_C2H2_type"/>
</dbReference>
<feature type="domain" description="C2H2-type" evidence="4">
    <location>
        <begin position="60"/>
        <end position="84"/>
    </location>
</feature>
<dbReference type="Proteomes" id="UP001153636">
    <property type="component" value="Chromosome 18"/>
</dbReference>
<proteinExistence type="predicted"/>
<evidence type="ECO:0000256" key="3">
    <source>
        <dbReference type="SAM" id="SignalP"/>
    </source>
</evidence>
<feature type="region of interest" description="Disordered" evidence="1">
    <location>
        <begin position="35"/>
        <end position="54"/>
    </location>
</feature>
<dbReference type="InterPro" id="IPR036236">
    <property type="entry name" value="Znf_C2H2_sf"/>
</dbReference>
<dbReference type="Pfam" id="PF12874">
    <property type="entry name" value="zf-met"/>
    <property type="match status" value="2"/>
</dbReference>
<evidence type="ECO:0000313" key="7">
    <source>
        <dbReference type="Proteomes" id="UP001153636"/>
    </source>
</evidence>
<dbReference type="Gene3D" id="3.30.160.60">
    <property type="entry name" value="Classic Zinc Finger"/>
    <property type="match status" value="2"/>
</dbReference>
<feature type="chain" id="PRO_5040338688" description="C2H2-type domain-containing protein" evidence="3">
    <location>
        <begin position="17"/>
        <end position="165"/>
    </location>
</feature>
<evidence type="ECO:0008006" key="8">
    <source>
        <dbReference type="Google" id="ProtNLM"/>
    </source>
</evidence>
<organism evidence="6 7">
    <name type="scientific">Psylliodes chrysocephalus</name>
    <dbReference type="NCBI Taxonomy" id="3402493"/>
    <lineage>
        <taxon>Eukaryota</taxon>
        <taxon>Metazoa</taxon>
        <taxon>Ecdysozoa</taxon>
        <taxon>Arthropoda</taxon>
        <taxon>Hexapoda</taxon>
        <taxon>Insecta</taxon>
        <taxon>Pterygota</taxon>
        <taxon>Neoptera</taxon>
        <taxon>Endopterygota</taxon>
        <taxon>Coleoptera</taxon>
        <taxon>Polyphaga</taxon>
        <taxon>Cucujiformia</taxon>
        <taxon>Chrysomeloidea</taxon>
        <taxon>Chrysomelidae</taxon>
        <taxon>Galerucinae</taxon>
        <taxon>Alticini</taxon>
        <taxon>Psylliodes</taxon>
    </lineage>
</organism>
<feature type="transmembrane region" description="Helical" evidence="2">
    <location>
        <begin position="143"/>
        <end position="164"/>
    </location>
</feature>
<feature type="domain" description="U1-type" evidence="5">
    <location>
        <begin position="57"/>
        <end position="91"/>
    </location>
</feature>
<dbReference type="InterPro" id="IPR003604">
    <property type="entry name" value="Matrin/U1-like-C_Znf_C2H2"/>
</dbReference>
<evidence type="ECO:0000256" key="2">
    <source>
        <dbReference type="SAM" id="Phobius"/>
    </source>
</evidence>
<evidence type="ECO:0000259" key="5">
    <source>
        <dbReference type="SMART" id="SM00451"/>
    </source>
</evidence>
<evidence type="ECO:0000259" key="4">
    <source>
        <dbReference type="SMART" id="SM00355"/>
    </source>
</evidence>
<keyword evidence="2" id="KW-0472">Membrane</keyword>
<name>A0A9P0CN17_9CUCU</name>
<dbReference type="PANTHER" id="PTHR47487">
    <property type="entry name" value="OS06G0651300 PROTEIN-RELATED"/>
    <property type="match status" value="1"/>
</dbReference>
<dbReference type="SMART" id="SM00355">
    <property type="entry name" value="ZnF_C2H2"/>
    <property type="match status" value="2"/>
</dbReference>
<keyword evidence="7" id="KW-1185">Reference proteome</keyword>
<feature type="signal peptide" evidence="3">
    <location>
        <begin position="1"/>
        <end position="16"/>
    </location>
</feature>
<feature type="domain" description="U1-type" evidence="5">
    <location>
        <begin position="92"/>
        <end position="126"/>
    </location>
</feature>
<dbReference type="GO" id="GO:0008270">
    <property type="term" value="F:zinc ion binding"/>
    <property type="evidence" value="ECO:0007669"/>
    <property type="project" value="InterPro"/>
</dbReference>
<keyword evidence="2" id="KW-1133">Transmembrane helix</keyword>
<dbReference type="EMBL" id="OV651830">
    <property type="protein sequence ID" value="CAH1105149.1"/>
    <property type="molecule type" value="Genomic_DNA"/>
</dbReference>
<dbReference type="SUPFAM" id="SSF57667">
    <property type="entry name" value="beta-beta-alpha zinc fingers"/>
    <property type="match status" value="2"/>
</dbReference>
<evidence type="ECO:0000313" key="6">
    <source>
        <dbReference type="EMBL" id="CAH1105149.1"/>
    </source>
</evidence>
<gene>
    <name evidence="6" type="ORF">PSYICH_LOCUS5821</name>
</gene>
<dbReference type="AlphaFoldDB" id="A0A9P0CN17"/>
<protein>
    <recommendedName>
        <fullName evidence="8">C2H2-type domain-containing protein</fullName>
    </recommendedName>
</protein>
<dbReference type="SMART" id="SM00451">
    <property type="entry name" value="ZnF_U1"/>
    <property type="match status" value="2"/>
</dbReference>
<dbReference type="OrthoDB" id="434647at2759"/>
<dbReference type="PANTHER" id="PTHR47487:SF22">
    <property type="entry name" value="ZINC FINGER HOMEOBOX PROTEIN 4-LIKE ISOFORM X1"/>
    <property type="match status" value="1"/>
</dbReference>
<feature type="domain" description="C2H2-type" evidence="4">
    <location>
        <begin position="95"/>
        <end position="119"/>
    </location>
</feature>
<reference evidence="6" key="1">
    <citation type="submission" date="2022-01" db="EMBL/GenBank/DDBJ databases">
        <authorList>
            <person name="King R."/>
        </authorList>
    </citation>
    <scope>NUCLEOTIDE SEQUENCE</scope>
</reference>
<keyword evidence="2" id="KW-0812">Transmembrane</keyword>
<accession>A0A9P0CN17</accession>
<sequence>MASLYLLVNLIAIVMSGEINNRVEDLPFNFLERKDEKNSNDGETENEKKQDDSKKEKPWLSCDICKVTVTSAKIFQRHLDGRKHKLRVEREGKEFKCDLCDISTNSEIQLEIHLRSLRHKAKLQKKEHPRLATFNFFTSKISLLIFVTFICIVLNLFLLCIFFFS</sequence>
<evidence type="ECO:0000256" key="1">
    <source>
        <dbReference type="SAM" id="MobiDB-lite"/>
    </source>
</evidence>